<reference evidence="7 9" key="1">
    <citation type="submission" date="2016-06" db="EMBL/GenBank/DDBJ databases">
        <title>Complete genome sequence of Streptomyces griseochromogenes ATCC 14511, the Blasticidin S producer.</title>
        <authorList>
            <person name="Wu L."/>
        </authorList>
    </citation>
    <scope>NUCLEOTIDE SEQUENCE [LARGE SCALE GENOMIC DNA]</scope>
    <source>
        <strain evidence="7 9">ATCC 14511</strain>
    </source>
</reference>
<evidence type="ECO:0000256" key="3">
    <source>
        <dbReference type="ARBA" id="ARBA00022691"/>
    </source>
</evidence>
<evidence type="ECO:0000313" key="7">
    <source>
        <dbReference type="EMBL" id="ANP50840.1"/>
    </source>
</evidence>
<dbReference type="InterPro" id="IPR029063">
    <property type="entry name" value="SAM-dependent_MTases_sf"/>
</dbReference>
<dbReference type="EMBL" id="CP016279">
    <property type="protein sequence ID" value="ANP50840.1"/>
    <property type="molecule type" value="Genomic_DNA"/>
</dbReference>
<dbReference type="SUPFAM" id="SSF53335">
    <property type="entry name" value="S-adenosyl-L-methionine-dependent methyltransferases"/>
    <property type="match status" value="1"/>
</dbReference>
<keyword evidence="1" id="KW-0489">Methyltransferase</keyword>
<dbReference type="GO" id="GO:0046983">
    <property type="term" value="F:protein dimerization activity"/>
    <property type="evidence" value="ECO:0007669"/>
    <property type="project" value="InterPro"/>
</dbReference>
<evidence type="ECO:0000259" key="6">
    <source>
        <dbReference type="Pfam" id="PF08100"/>
    </source>
</evidence>
<evidence type="ECO:0000259" key="5">
    <source>
        <dbReference type="Pfam" id="PF00891"/>
    </source>
</evidence>
<dbReference type="InterPro" id="IPR036390">
    <property type="entry name" value="WH_DNA-bd_sf"/>
</dbReference>
<feature type="active site" description="Proton acceptor" evidence="4">
    <location>
        <position position="230"/>
    </location>
</feature>
<dbReference type="InterPro" id="IPR016461">
    <property type="entry name" value="COMT-like"/>
</dbReference>
<proteinExistence type="predicted"/>
<accession>A0A1B1AWF2</accession>
<evidence type="ECO:0000256" key="2">
    <source>
        <dbReference type="ARBA" id="ARBA00022679"/>
    </source>
</evidence>
<dbReference type="GO" id="GO:0032259">
    <property type="term" value="P:methylation"/>
    <property type="evidence" value="ECO:0007669"/>
    <property type="project" value="UniProtKB-KW"/>
</dbReference>
<dbReference type="Gene3D" id="1.10.287.1350">
    <property type="match status" value="1"/>
</dbReference>
<dbReference type="PROSITE" id="PS51683">
    <property type="entry name" value="SAM_OMT_II"/>
    <property type="match status" value="1"/>
</dbReference>
<name>A0A1B1AWF2_9ACTN</name>
<dbReference type="OrthoDB" id="4145676at2"/>
<dbReference type="Pfam" id="PF08100">
    <property type="entry name" value="Dimerisation"/>
    <property type="match status" value="1"/>
</dbReference>
<dbReference type="PANTHER" id="PTHR43712">
    <property type="entry name" value="PUTATIVE (AFU_ORTHOLOGUE AFUA_4G14580)-RELATED"/>
    <property type="match status" value="1"/>
</dbReference>
<dbReference type="Proteomes" id="UP001519309">
    <property type="component" value="Unassembled WGS sequence"/>
</dbReference>
<dbReference type="SUPFAM" id="SSF46785">
    <property type="entry name" value="Winged helix' DNA-binding domain"/>
    <property type="match status" value="1"/>
</dbReference>
<dbReference type="RefSeq" id="WP_067304248.1">
    <property type="nucleotide sequence ID" value="NZ_CP016279.1"/>
</dbReference>
<dbReference type="PANTHER" id="PTHR43712:SF2">
    <property type="entry name" value="O-METHYLTRANSFERASE CICE"/>
    <property type="match status" value="1"/>
</dbReference>
<dbReference type="EMBL" id="JAGGLP010000010">
    <property type="protein sequence ID" value="MBP2052267.1"/>
    <property type="molecule type" value="Genomic_DNA"/>
</dbReference>
<evidence type="ECO:0000313" key="9">
    <source>
        <dbReference type="Proteomes" id="UP000092659"/>
    </source>
</evidence>
<reference evidence="8 10" key="2">
    <citation type="submission" date="2021-03" db="EMBL/GenBank/DDBJ databases">
        <title>Genomic Encyclopedia of Type Strains, Phase IV (KMG-IV): sequencing the most valuable type-strain genomes for metagenomic binning, comparative biology and taxonomic classification.</title>
        <authorList>
            <person name="Goeker M."/>
        </authorList>
    </citation>
    <scope>NUCLEOTIDE SEQUENCE [LARGE SCALE GENOMIC DNA]</scope>
    <source>
        <strain evidence="8 10">DSM 40499</strain>
    </source>
</reference>
<sequence length="329" mass="35471">MSKSLSVAARLGVADALGDAPVPIGELADRIGAHPAALDSLVRVLSSFGIFAVDDQGAVSHSALSDPLRSDHPQSMRNFCILSGEMYYEAWNGLLHTVRTGESGSRHVFGRSVYDHMDENPETAEVYDRAMQELARPVAGELARHYDFSGRTQVVDVGGGIGELLKGLLSAHPHLRGLCADRDDVCARGAADLRASGNAGLAGRLRFQAADFLREVPSGGDVYLLKNVLHNWNRDNSVRILANVRRALEATERSGTHGSRRPVLLIIEPLAEDDPHSSIRSLFQMVICEEGTRERTREEMTSQVLDAGLAAGLITSLSSGHSVVECTAK</sequence>
<dbReference type="GO" id="GO:0008171">
    <property type="term" value="F:O-methyltransferase activity"/>
    <property type="evidence" value="ECO:0007669"/>
    <property type="project" value="InterPro"/>
</dbReference>
<dbReference type="InterPro" id="IPR012967">
    <property type="entry name" value="COMT_dimerisation"/>
</dbReference>
<organism evidence="7 9">
    <name type="scientific">Streptomyces griseochromogenes</name>
    <dbReference type="NCBI Taxonomy" id="68214"/>
    <lineage>
        <taxon>Bacteria</taxon>
        <taxon>Bacillati</taxon>
        <taxon>Actinomycetota</taxon>
        <taxon>Actinomycetes</taxon>
        <taxon>Kitasatosporales</taxon>
        <taxon>Streptomycetaceae</taxon>
        <taxon>Streptomyces</taxon>
    </lineage>
</organism>
<evidence type="ECO:0000256" key="1">
    <source>
        <dbReference type="ARBA" id="ARBA00022603"/>
    </source>
</evidence>
<feature type="domain" description="O-methyltransferase dimerisation" evidence="6">
    <location>
        <begin position="1"/>
        <end position="66"/>
    </location>
</feature>
<feature type="domain" description="O-methyltransferase C-terminal" evidence="5">
    <location>
        <begin position="91"/>
        <end position="308"/>
    </location>
</feature>
<evidence type="ECO:0000313" key="10">
    <source>
        <dbReference type="Proteomes" id="UP001519309"/>
    </source>
</evidence>
<keyword evidence="3" id="KW-0949">S-adenosyl-L-methionine</keyword>
<dbReference type="InterPro" id="IPR001077">
    <property type="entry name" value="COMT_C"/>
</dbReference>
<keyword evidence="10" id="KW-1185">Reference proteome</keyword>
<dbReference type="Gene3D" id="1.10.10.10">
    <property type="entry name" value="Winged helix-like DNA-binding domain superfamily/Winged helix DNA-binding domain"/>
    <property type="match status" value="1"/>
</dbReference>
<dbReference type="PIRSF" id="PIRSF005739">
    <property type="entry name" value="O-mtase"/>
    <property type="match status" value="1"/>
</dbReference>
<dbReference type="Pfam" id="PF00891">
    <property type="entry name" value="Methyltransf_2"/>
    <property type="match status" value="1"/>
</dbReference>
<dbReference type="KEGG" id="sgs:AVL59_15505"/>
<gene>
    <name evidence="7" type="ORF">AVL59_15505</name>
    <name evidence="8" type="ORF">J2Z21_005249</name>
</gene>
<protein>
    <submittedName>
        <fullName evidence="7">Uncharacterized protein</fullName>
    </submittedName>
</protein>
<dbReference type="Gene3D" id="3.40.50.150">
    <property type="entry name" value="Vaccinia Virus protein VP39"/>
    <property type="match status" value="1"/>
</dbReference>
<evidence type="ECO:0000313" key="8">
    <source>
        <dbReference type="EMBL" id="MBP2052267.1"/>
    </source>
</evidence>
<dbReference type="STRING" id="68214.AVL59_15505"/>
<dbReference type="Proteomes" id="UP000092659">
    <property type="component" value="Chromosome"/>
</dbReference>
<dbReference type="AlphaFoldDB" id="A0A1B1AWF2"/>
<dbReference type="InterPro" id="IPR036388">
    <property type="entry name" value="WH-like_DNA-bd_sf"/>
</dbReference>
<keyword evidence="2" id="KW-0808">Transferase</keyword>
<evidence type="ECO:0000256" key="4">
    <source>
        <dbReference type="PIRSR" id="PIRSR005739-1"/>
    </source>
</evidence>